<keyword evidence="3 10" id="KW-0132">Cell division</keyword>
<keyword evidence="6" id="KW-0460">Magnesium</keyword>
<evidence type="ECO:0000313" key="14">
    <source>
        <dbReference type="Proteomes" id="UP000481852"/>
    </source>
</evidence>
<dbReference type="CDD" id="cd01876">
    <property type="entry name" value="YihA_EngB"/>
    <property type="match status" value="1"/>
</dbReference>
<organism evidence="13 14">
    <name type="scientific">Porcincola intestinalis</name>
    <dbReference type="NCBI Taxonomy" id="2606632"/>
    <lineage>
        <taxon>Bacteria</taxon>
        <taxon>Bacillati</taxon>
        <taxon>Bacillota</taxon>
        <taxon>Clostridia</taxon>
        <taxon>Lachnospirales</taxon>
        <taxon>Lachnospiraceae</taxon>
        <taxon>Porcincola</taxon>
    </lineage>
</organism>
<dbReference type="EMBL" id="VULZ01000001">
    <property type="protein sequence ID" value="MSS13512.1"/>
    <property type="molecule type" value="Genomic_DNA"/>
</dbReference>
<dbReference type="GO" id="GO:0000917">
    <property type="term" value="P:division septum assembly"/>
    <property type="evidence" value="ECO:0007669"/>
    <property type="project" value="UniProtKB-KW"/>
</dbReference>
<proteinExistence type="inferred from homology"/>
<keyword evidence="9 10" id="KW-0131">Cell cycle</keyword>
<evidence type="ECO:0000256" key="11">
    <source>
        <dbReference type="SAM" id="MobiDB-lite"/>
    </source>
</evidence>
<evidence type="ECO:0000256" key="2">
    <source>
        <dbReference type="ARBA" id="ARBA00009638"/>
    </source>
</evidence>
<dbReference type="SUPFAM" id="SSF52540">
    <property type="entry name" value="P-loop containing nucleoside triphosphate hydrolases"/>
    <property type="match status" value="1"/>
</dbReference>
<comment type="caution">
    <text evidence="13">The sequence shown here is derived from an EMBL/GenBank/DDBJ whole genome shotgun (WGS) entry which is preliminary data.</text>
</comment>
<keyword evidence="14" id="KW-1185">Reference proteome</keyword>
<dbReference type="PANTHER" id="PTHR11649:SF13">
    <property type="entry name" value="ENGB-TYPE G DOMAIN-CONTAINING PROTEIN"/>
    <property type="match status" value="1"/>
</dbReference>
<dbReference type="GO" id="GO:0005525">
    <property type="term" value="F:GTP binding"/>
    <property type="evidence" value="ECO:0007669"/>
    <property type="project" value="UniProtKB-UniRule"/>
</dbReference>
<reference evidence="13 14" key="1">
    <citation type="submission" date="2019-08" db="EMBL/GenBank/DDBJ databases">
        <title>In-depth cultivation of the pig gut microbiome towards novel bacterial diversity and tailored functional studies.</title>
        <authorList>
            <person name="Wylensek D."/>
            <person name="Hitch T.C.A."/>
            <person name="Clavel T."/>
        </authorList>
    </citation>
    <scope>NUCLEOTIDE SEQUENCE [LARGE SCALE GENOMIC DNA]</scope>
    <source>
        <strain evidence="13 14">Oil+RF-744-WCA-WT-11</strain>
    </source>
</reference>
<dbReference type="AlphaFoldDB" id="A0A6L5X5A5"/>
<evidence type="ECO:0000256" key="1">
    <source>
        <dbReference type="ARBA" id="ARBA00001946"/>
    </source>
</evidence>
<sequence>MKIIDVKLDTVCGYTSTLPVFDEPEIAFAGKSNVGKSSLINAVMKRRRLARVGETPGKTRTINFYHVVVEVPQVMEQGTVSVPALQPSMEDAAGDAGSLQAEVIRKKKLRWKKDPSRQKALSGKNGQARVRGSQKEDASQTAVRVPTERKPFFLVDLPGYGYANVSVSEKEKWGEMIERYLNSSPGLKKVFLLVDIRHEPNANDIQMYDWVRASGFTPVIIATKADKLGKSQQLRQIEVIRRTLKAPEAAEILPFSAPSGQGLGEIYRVIQQVI</sequence>
<dbReference type="PANTHER" id="PTHR11649">
    <property type="entry name" value="MSS1/TRME-RELATED GTP-BINDING PROTEIN"/>
    <property type="match status" value="1"/>
</dbReference>
<evidence type="ECO:0000256" key="3">
    <source>
        <dbReference type="ARBA" id="ARBA00022618"/>
    </source>
</evidence>
<dbReference type="HAMAP" id="MF_00321">
    <property type="entry name" value="GTPase_EngB"/>
    <property type="match status" value="1"/>
</dbReference>
<dbReference type="Gene3D" id="3.40.50.300">
    <property type="entry name" value="P-loop containing nucleotide triphosphate hydrolases"/>
    <property type="match status" value="1"/>
</dbReference>
<dbReference type="PROSITE" id="PS51706">
    <property type="entry name" value="G_ENGB"/>
    <property type="match status" value="1"/>
</dbReference>
<feature type="domain" description="EngB-type G" evidence="12">
    <location>
        <begin position="22"/>
        <end position="274"/>
    </location>
</feature>
<name>A0A6L5X5A5_9FIRM</name>
<dbReference type="GO" id="GO:0046872">
    <property type="term" value="F:metal ion binding"/>
    <property type="evidence" value="ECO:0007669"/>
    <property type="project" value="UniProtKB-KW"/>
</dbReference>
<evidence type="ECO:0000256" key="10">
    <source>
        <dbReference type="HAMAP-Rule" id="MF_00321"/>
    </source>
</evidence>
<accession>A0A6L5X5A5</accession>
<dbReference type="Pfam" id="PF01926">
    <property type="entry name" value="MMR_HSR1"/>
    <property type="match status" value="1"/>
</dbReference>
<evidence type="ECO:0000256" key="5">
    <source>
        <dbReference type="ARBA" id="ARBA00022741"/>
    </source>
</evidence>
<dbReference type="InterPro" id="IPR019987">
    <property type="entry name" value="GTP-bd_ribosome_bio_YsxC"/>
</dbReference>
<comment type="similarity">
    <text evidence="2 10">Belongs to the TRAFAC class TrmE-Era-EngA-EngB-Septin-like GTPase superfamily. EngB GTPase family.</text>
</comment>
<evidence type="ECO:0000313" key="13">
    <source>
        <dbReference type="EMBL" id="MSS13512.1"/>
    </source>
</evidence>
<evidence type="ECO:0000256" key="7">
    <source>
        <dbReference type="ARBA" id="ARBA00023134"/>
    </source>
</evidence>
<evidence type="ECO:0000256" key="6">
    <source>
        <dbReference type="ARBA" id="ARBA00022842"/>
    </source>
</evidence>
<keyword evidence="8 10" id="KW-0717">Septation</keyword>
<comment type="cofactor">
    <cofactor evidence="1">
        <name>Mg(2+)</name>
        <dbReference type="ChEBI" id="CHEBI:18420"/>
    </cofactor>
</comment>
<comment type="function">
    <text evidence="10">Necessary for normal cell division and for the maintenance of normal septation.</text>
</comment>
<keyword evidence="7 10" id="KW-0342">GTP-binding</keyword>
<dbReference type="InterPro" id="IPR030393">
    <property type="entry name" value="G_ENGB_dom"/>
</dbReference>
<evidence type="ECO:0000256" key="9">
    <source>
        <dbReference type="ARBA" id="ARBA00023306"/>
    </source>
</evidence>
<dbReference type="Proteomes" id="UP000481852">
    <property type="component" value="Unassembled WGS sequence"/>
</dbReference>
<evidence type="ECO:0000259" key="12">
    <source>
        <dbReference type="PROSITE" id="PS51706"/>
    </source>
</evidence>
<evidence type="ECO:0000256" key="4">
    <source>
        <dbReference type="ARBA" id="ARBA00022723"/>
    </source>
</evidence>
<keyword evidence="5 10" id="KW-0547">Nucleotide-binding</keyword>
<dbReference type="InterPro" id="IPR027417">
    <property type="entry name" value="P-loop_NTPase"/>
</dbReference>
<dbReference type="InterPro" id="IPR006073">
    <property type="entry name" value="GTP-bd"/>
</dbReference>
<dbReference type="GO" id="GO:0005829">
    <property type="term" value="C:cytosol"/>
    <property type="evidence" value="ECO:0007669"/>
    <property type="project" value="TreeGrafter"/>
</dbReference>
<evidence type="ECO:0000256" key="8">
    <source>
        <dbReference type="ARBA" id="ARBA00023210"/>
    </source>
</evidence>
<keyword evidence="4" id="KW-0479">Metal-binding</keyword>
<protein>
    <recommendedName>
        <fullName evidence="10">Probable GTP-binding protein EngB</fullName>
    </recommendedName>
</protein>
<gene>
    <name evidence="10" type="primary">engB</name>
    <name evidence="13" type="ORF">FYJ35_00335</name>
</gene>
<feature type="region of interest" description="Disordered" evidence="11">
    <location>
        <begin position="112"/>
        <end position="142"/>
    </location>
</feature>